<dbReference type="Proteomes" id="UP000030751">
    <property type="component" value="Unassembled WGS sequence"/>
</dbReference>
<dbReference type="AlphaFoldDB" id="W9NGH8"/>
<organism evidence="2">
    <name type="scientific">Fusarium oxysporum f. sp. pisi HDV247</name>
    <dbReference type="NCBI Taxonomy" id="1080344"/>
    <lineage>
        <taxon>Eukaryota</taxon>
        <taxon>Fungi</taxon>
        <taxon>Dikarya</taxon>
        <taxon>Ascomycota</taxon>
        <taxon>Pezizomycotina</taxon>
        <taxon>Sordariomycetes</taxon>
        <taxon>Hypocreomycetidae</taxon>
        <taxon>Hypocreales</taxon>
        <taxon>Nectriaceae</taxon>
        <taxon>Fusarium</taxon>
        <taxon>Fusarium oxysporum species complex</taxon>
    </lineage>
</organism>
<name>W9NGH8_FUSOX</name>
<gene>
    <name evidence="2" type="ORF">FOVG_16896</name>
</gene>
<proteinExistence type="predicted"/>
<accession>W9NGH8</accession>
<evidence type="ECO:0000256" key="1">
    <source>
        <dbReference type="SAM" id="MobiDB-lite"/>
    </source>
</evidence>
<protein>
    <submittedName>
        <fullName evidence="2">Uncharacterized protein</fullName>
    </submittedName>
</protein>
<reference evidence="2" key="1">
    <citation type="submission" date="2011-10" db="EMBL/GenBank/DDBJ databases">
        <title>The Genome Sequence of Fusarium oxysporum HDV247.</title>
        <authorList>
            <consortium name="The Broad Institute Genome Sequencing Platform"/>
            <person name="Ma L.-J."/>
            <person name="Gale L.R."/>
            <person name="Schwartz D.C."/>
            <person name="Zhou S."/>
            <person name="Corby-Kistler H."/>
            <person name="Young S.K."/>
            <person name="Zeng Q."/>
            <person name="Gargeya S."/>
            <person name="Fitzgerald M."/>
            <person name="Haas B."/>
            <person name="Abouelleil A."/>
            <person name="Alvarado L."/>
            <person name="Arachchi H.M."/>
            <person name="Berlin A."/>
            <person name="Brown A."/>
            <person name="Chapman S.B."/>
            <person name="Chen Z."/>
            <person name="Dunbar C."/>
            <person name="Freedman E."/>
            <person name="Gearin G."/>
            <person name="Goldberg J."/>
            <person name="Griggs A."/>
            <person name="Gujja S."/>
            <person name="Heiman D."/>
            <person name="Howarth C."/>
            <person name="Larson L."/>
            <person name="Lui A."/>
            <person name="MacDonald P.J.P."/>
            <person name="Montmayeur A."/>
            <person name="Murphy C."/>
            <person name="Neiman D."/>
            <person name="Pearson M."/>
            <person name="Priest M."/>
            <person name="Roberts A."/>
            <person name="Saif S."/>
            <person name="Shea T."/>
            <person name="Shenoy N."/>
            <person name="Sisk P."/>
            <person name="Stolte C."/>
            <person name="Sykes S."/>
            <person name="Wortman J."/>
            <person name="Nusbaum C."/>
            <person name="Birren B."/>
        </authorList>
    </citation>
    <scope>NUCLEOTIDE SEQUENCE [LARGE SCALE GENOMIC DNA]</scope>
    <source>
        <strain evidence="2">HDV247</strain>
    </source>
</reference>
<sequence>MVDVSQSTQRTGLNQWGKKKGRKELGKTFGSGPFSQRFCSRSGHLQGKRCLRKDPTLGCWQGRKWVRTHWARREPDKNPRHITNSENRLQGCEGLVDNVF</sequence>
<dbReference type="EMBL" id="JH651006">
    <property type="protein sequence ID" value="EXA31838.1"/>
    <property type="molecule type" value="Genomic_DNA"/>
</dbReference>
<evidence type="ECO:0000313" key="2">
    <source>
        <dbReference type="EMBL" id="EXA31838.1"/>
    </source>
</evidence>
<feature type="region of interest" description="Disordered" evidence="1">
    <location>
        <begin position="1"/>
        <end position="35"/>
    </location>
</feature>
<feature type="compositionally biased region" description="Polar residues" evidence="1">
    <location>
        <begin position="1"/>
        <end position="14"/>
    </location>
</feature>
<dbReference type="HOGENOM" id="CLU_2306243_0_0_1"/>
<reference evidence="2" key="2">
    <citation type="submission" date="2012-05" db="EMBL/GenBank/DDBJ databases">
        <title>Annotation of the Genome Sequence of Fusarium oxysporum HDV247.</title>
        <authorList>
            <consortium name="The Broad Institute Genomics Platform"/>
            <person name="Ma L.-J."/>
            <person name="Corby-Kistler H."/>
            <person name="Broz K."/>
            <person name="Gale L.R."/>
            <person name="Jonkers W."/>
            <person name="O'Donnell K."/>
            <person name="Ploetz R."/>
            <person name="Steinberg C."/>
            <person name="Schwartz D.C."/>
            <person name="VanEtten H."/>
            <person name="Zhou S."/>
            <person name="Young S.K."/>
            <person name="Zeng Q."/>
            <person name="Gargeya S."/>
            <person name="Fitzgerald M."/>
            <person name="Abouelleil A."/>
            <person name="Alvarado L."/>
            <person name="Chapman S.B."/>
            <person name="Gainer-Dewar J."/>
            <person name="Goldberg J."/>
            <person name="Griggs A."/>
            <person name="Gujja S."/>
            <person name="Hansen M."/>
            <person name="Howarth C."/>
            <person name="Imamovic A."/>
            <person name="Ireland A."/>
            <person name="Larimer J."/>
            <person name="McCowan C."/>
            <person name="Murphy C."/>
            <person name="Pearson M."/>
            <person name="Poon T.W."/>
            <person name="Priest M."/>
            <person name="Roberts A."/>
            <person name="Saif S."/>
            <person name="Shea T."/>
            <person name="Sykes S."/>
            <person name="Wortman J."/>
            <person name="Nusbaum C."/>
            <person name="Birren B."/>
        </authorList>
    </citation>
    <scope>NUCLEOTIDE SEQUENCE</scope>
    <source>
        <strain evidence="2">HDV247</strain>
    </source>
</reference>